<evidence type="ECO:0000313" key="2">
    <source>
        <dbReference type="EMBL" id="KJA13031.1"/>
    </source>
</evidence>
<evidence type="ECO:0000313" key="3">
    <source>
        <dbReference type="Proteomes" id="UP000054270"/>
    </source>
</evidence>
<dbReference type="EMBL" id="KN817801">
    <property type="protein sequence ID" value="KJA13031.1"/>
    <property type="molecule type" value="Genomic_DNA"/>
</dbReference>
<reference evidence="3" key="1">
    <citation type="submission" date="2014-04" db="EMBL/GenBank/DDBJ databases">
        <title>Evolutionary Origins and Diversification of the Mycorrhizal Mutualists.</title>
        <authorList>
            <consortium name="DOE Joint Genome Institute"/>
            <consortium name="Mycorrhizal Genomics Consortium"/>
            <person name="Kohler A."/>
            <person name="Kuo A."/>
            <person name="Nagy L.G."/>
            <person name="Floudas D."/>
            <person name="Copeland A."/>
            <person name="Barry K.W."/>
            <person name="Cichocki N."/>
            <person name="Veneault-Fourrey C."/>
            <person name="LaButti K."/>
            <person name="Lindquist E.A."/>
            <person name="Lipzen A."/>
            <person name="Lundell T."/>
            <person name="Morin E."/>
            <person name="Murat C."/>
            <person name="Riley R."/>
            <person name="Ohm R."/>
            <person name="Sun H."/>
            <person name="Tunlid A."/>
            <person name="Henrissat B."/>
            <person name="Grigoriev I.V."/>
            <person name="Hibbett D.S."/>
            <person name="Martin F."/>
        </authorList>
    </citation>
    <scope>NUCLEOTIDE SEQUENCE [LARGE SCALE GENOMIC DNA]</scope>
    <source>
        <strain evidence="3">FD-334 SS-4</strain>
    </source>
</reference>
<feature type="region of interest" description="Disordered" evidence="1">
    <location>
        <begin position="1"/>
        <end position="23"/>
    </location>
</feature>
<proteinExistence type="predicted"/>
<keyword evidence="3" id="KW-1185">Reference proteome</keyword>
<accession>A0A0D2N8I1</accession>
<feature type="compositionally biased region" description="Acidic residues" evidence="1">
    <location>
        <begin position="244"/>
        <end position="260"/>
    </location>
</feature>
<gene>
    <name evidence="2" type="ORF">HYPSUDRAFT_209885</name>
</gene>
<organism evidence="2 3">
    <name type="scientific">Hypholoma sublateritium (strain FD-334 SS-4)</name>
    <dbReference type="NCBI Taxonomy" id="945553"/>
    <lineage>
        <taxon>Eukaryota</taxon>
        <taxon>Fungi</taxon>
        <taxon>Dikarya</taxon>
        <taxon>Basidiomycota</taxon>
        <taxon>Agaricomycotina</taxon>
        <taxon>Agaricomycetes</taxon>
        <taxon>Agaricomycetidae</taxon>
        <taxon>Agaricales</taxon>
        <taxon>Agaricineae</taxon>
        <taxon>Strophariaceae</taxon>
        <taxon>Hypholoma</taxon>
    </lineage>
</organism>
<sequence>MCFTSGPVGAEVGKPSTSQEQRVSQWHHEDNHSVLRDLKSMDLKYLAQYPEDFVNKYWVPAAPFLSRLLRIVYLGIKEVDMDSRNLLFQRFRSILVDALQHISTIHEVPHKYAALTQYKPAGAPQKRPRIESPWSSKVSMESSWSNPSTRNSLIPAAQFHHLLARFNKSQQENSALLAKNTALEAKLDTLLMAYNMLLTRIPANTLGSVDNHVALRRDDYPNVRFWTRQEWNSAMHDNVLQVDPPDESELFPELEEEGDESKEPSPPGPAGCGWYGG</sequence>
<name>A0A0D2N8I1_HYPSF</name>
<feature type="region of interest" description="Disordered" evidence="1">
    <location>
        <begin position="241"/>
        <end position="277"/>
    </location>
</feature>
<evidence type="ECO:0000256" key="1">
    <source>
        <dbReference type="SAM" id="MobiDB-lite"/>
    </source>
</evidence>
<protein>
    <submittedName>
        <fullName evidence="2">Uncharacterized protein</fullName>
    </submittedName>
</protein>
<dbReference type="AlphaFoldDB" id="A0A0D2N8I1"/>
<dbReference type="Proteomes" id="UP000054270">
    <property type="component" value="Unassembled WGS sequence"/>
</dbReference>